<evidence type="ECO:0000313" key="5">
    <source>
        <dbReference type="Proteomes" id="UP000679220"/>
    </source>
</evidence>
<dbReference type="Gene3D" id="3.20.20.370">
    <property type="entry name" value="Glycoside hydrolase/deacetylase"/>
    <property type="match status" value="1"/>
</dbReference>
<dbReference type="AlphaFoldDB" id="A0A941F0E6"/>
<organism evidence="4 5">
    <name type="scientific">Carboxylicivirga sediminis</name>
    <dbReference type="NCBI Taxonomy" id="2006564"/>
    <lineage>
        <taxon>Bacteria</taxon>
        <taxon>Pseudomonadati</taxon>
        <taxon>Bacteroidota</taxon>
        <taxon>Bacteroidia</taxon>
        <taxon>Marinilabiliales</taxon>
        <taxon>Marinilabiliaceae</taxon>
        <taxon>Carboxylicivirga</taxon>
    </lineage>
</organism>
<dbReference type="InterPro" id="IPR011330">
    <property type="entry name" value="Glyco_hydro/deAcase_b/a-brl"/>
</dbReference>
<dbReference type="RefSeq" id="WP_212188550.1">
    <property type="nucleotide sequence ID" value="NZ_JAGTAR010000003.1"/>
</dbReference>
<sequence>MVAISIDDVPNISLYAQDGYKILLLDSLEELAIPVAIFINEGLIFDSADKKINEQLLEHWIESELVTVGTHTFAHTDYSKVGLEVFRDDIIKGMLLSQTLCADAGKTMKYFRFPYNSLGNDSIEQGVIGEVLDSLHLTITPFTIESSDWMFNAIYEYYIKTDSIEKAAVIGEAYVNATIKNFMWMDSLSIDQYHRQIKQIYLCHDNTINVDYLPRIINMLRNQGYLFVSLEEALNDSVYQQQNYYHKKLGISWVYRWMNNEAERKRLMKMAPDVMEHYPVYERLNNTTGY</sequence>
<evidence type="ECO:0000313" key="4">
    <source>
        <dbReference type="EMBL" id="MBR8534651.1"/>
    </source>
</evidence>
<proteinExistence type="predicted"/>
<dbReference type="GO" id="GO:0016810">
    <property type="term" value="F:hydrolase activity, acting on carbon-nitrogen (but not peptide) bonds"/>
    <property type="evidence" value="ECO:0007669"/>
    <property type="project" value="InterPro"/>
</dbReference>
<dbReference type="Pfam" id="PF01522">
    <property type="entry name" value="Polysacc_deac_1"/>
    <property type="match status" value="1"/>
</dbReference>
<name>A0A941F0E6_9BACT</name>
<reference evidence="4" key="2">
    <citation type="submission" date="2021-04" db="EMBL/GenBank/DDBJ databases">
        <authorList>
            <person name="Zhang T."/>
            <person name="Zhang Y."/>
            <person name="Lu D."/>
            <person name="Zuo D."/>
            <person name="Du Z."/>
        </authorList>
    </citation>
    <scope>NUCLEOTIDE SEQUENCE</scope>
    <source>
        <strain evidence="4">JR1</strain>
    </source>
</reference>
<evidence type="ECO:0000256" key="1">
    <source>
        <dbReference type="ARBA" id="ARBA00022723"/>
    </source>
</evidence>
<protein>
    <submittedName>
        <fullName evidence="4">Polysaccharide deacetylase family protein</fullName>
    </submittedName>
</protein>
<dbReference type="GO" id="GO:0016020">
    <property type="term" value="C:membrane"/>
    <property type="evidence" value="ECO:0007669"/>
    <property type="project" value="TreeGrafter"/>
</dbReference>
<dbReference type="InterPro" id="IPR050248">
    <property type="entry name" value="Polysacc_deacetylase_ArnD"/>
</dbReference>
<keyword evidence="1" id="KW-0479">Metal-binding</keyword>
<reference evidence="4" key="1">
    <citation type="journal article" date="2018" name="Int. J. Syst. Evol. Microbiol.">
        <title>Carboxylicivirga sediminis sp. nov., isolated from coastal sediment.</title>
        <authorList>
            <person name="Wang F.Q."/>
            <person name="Ren L.H."/>
            <person name="Zou R.J."/>
            <person name="Sun Y.Z."/>
            <person name="Liu X.J."/>
            <person name="Jiang F."/>
            <person name="Liu L.J."/>
        </authorList>
    </citation>
    <scope>NUCLEOTIDE SEQUENCE</scope>
    <source>
        <strain evidence="4">JR1</strain>
    </source>
</reference>
<dbReference type="PANTHER" id="PTHR10587">
    <property type="entry name" value="GLYCOSYL TRANSFERASE-RELATED"/>
    <property type="match status" value="1"/>
</dbReference>
<keyword evidence="5" id="KW-1185">Reference proteome</keyword>
<dbReference type="PANTHER" id="PTHR10587:SF133">
    <property type="entry name" value="CHITIN DEACETYLASE 1-RELATED"/>
    <property type="match status" value="1"/>
</dbReference>
<gene>
    <name evidence="4" type="ORF">KDU71_03695</name>
</gene>
<comment type="caution">
    <text evidence="4">The sequence shown here is derived from an EMBL/GenBank/DDBJ whole genome shotgun (WGS) entry which is preliminary data.</text>
</comment>
<dbReference type="PROSITE" id="PS51677">
    <property type="entry name" value="NODB"/>
    <property type="match status" value="1"/>
</dbReference>
<accession>A0A941F0E6</accession>
<keyword evidence="2" id="KW-0378">Hydrolase</keyword>
<dbReference type="Proteomes" id="UP000679220">
    <property type="component" value="Unassembled WGS sequence"/>
</dbReference>
<dbReference type="GO" id="GO:0046872">
    <property type="term" value="F:metal ion binding"/>
    <property type="evidence" value="ECO:0007669"/>
    <property type="project" value="UniProtKB-KW"/>
</dbReference>
<evidence type="ECO:0000256" key="2">
    <source>
        <dbReference type="ARBA" id="ARBA00022801"/>
    </source>
</evidence>
<dbReference type="InterPro" id="IPR002509">
    <property type="entry name" value="NODB_dom"/>
</dbReference>
<dbReference type="GO" id="GO:0005975">
    <property type="term" value="P:carbohydrate metabolic process"/>
    <property type="evidence" value="ECO:0007669"/>
    <property type="project" value="InterPro"/>
</dbReference>
<evidence type="ECO:0000259" key="3">
    <source>
        <dbReference type="PROSITE" id="PS51677"/>
    </source>
</evidence>
<dbReference type="SUPFAM" id="SSF88713">
    <property type="entry name" value="Glycoside hydrolase/deacetylase"/>
    <property type="match status" value="1"/>
</dbReference>
<feature type="domain" description="NodB homology" evidence="3">
    <location>
        <begin position="1"/>
        <end position="228"/>
    </location>
</feature>
<dbReference type="EMBL" id="JAGTAR010000003">
    <property type="protein sequence ID" value="MBR8534651.1"/>
    <property type="molecule type" value="Genomic_DNA"/>
</dbReference>